<gene>
    <name evidence="1" type="ORF">ACFFIC_25630</name>
</gene>
<evidence type="ECO:0000313" key="2">
    <source>
        <dbReference type="Proteomes" id="UP001589789"/>
    </source>
</evidence>
<accession>A0ABV6IZ59</accession>
<dbReference type="CDD" id="cd01301">
    <property type="entry name" value="rDP_like"/>
    <property type="match status" value="1"/>
</dbReference>
<evidence type="ECO:0000313" key="1">
    <source>
        <dbReference type="EMBL" id="MFC0388902.1"/>
    </source>
</evidence>
<dbReference type="Pfam" id="PF01244">
    <property type="entry name" value="Peptidase_M19"/>
    <property type="match status" value="1"/>
</dbReference>
<dbReference type="Gene3D" id="3.20.20.140">
    <property type="entry name" value="Metal-dependent hydrolases"/>
    <property type="match status" value="1"/>
</dbReference>
<proteinExistence type="predicted"/>
<dbReference type="PROSITE" id="PS51365">
    <property type="entry name" value="RENAL_DIPEPTIDASE_2"/>
    <property type="match status" value="1"/>
</dbReference>
<dbReference type="InterPro" id="IPR032466">
    <property type="entry name" value="Metal_Hydrolase"/>
</dbReference>
<dbReference type="Proteomes" id="UP001589789">
    <property type="component" value="Unassembled WGS sequence"/>
</dbReference>
<comment type="caution">
    <text evidence="1">The sequence shown here is derived from an EMBL/GenBank/DDBJ whole genome shotgun (WGS) entry which is preliminary data.</text>
</comment>
<dbReference type="InterPro" id="IPR008257">
    <property type="entry name" value="Pept_M19"/>
</dbReference>
<dbReference type="PANTHER" id="PTHR10443">
    <property type="entry name" value="MICROSOMAL DIPEPTIDASE"/>
    <property type="match status" value="1"/>
</dbReference>
<organism evidence="1 2">
    <name type="scientific">Muricoccus vinaceus</name>
    <dbReference type="NCBI Taxonomy" id="424704"/>
    <lineage>
        <taxon>Bacteria</taxon>
        <taxon>Pseudomonadati</taxon>
        <taxon>Pseudomonadota</taxon>
        <taxon>Alphaproteobacteria</taxon>
        <taxon>Acetobacterales</taxon>
        <taxon>Roseomonadaceae</taxon>
        <taxon>Muricoccus</taxon>
    </lineage>
</organism>
<dbReference type="PANTHER" id="PTHR10443:SF12">
    <property type="entry name" value="DIPEPTIDASE"/>
    <property type="match status" value="1"/>
</dbReference>
<dbReference type="SUPFAM" id="SSF51556">
    <property type="entry name" value="Metallo-dependent hydrolases"/>
    <property type="match status" value="1"/>
</dbReference>
<dbReference type="EMBL" id="JBHLVZ010000085">
    <property type="protein sequence ID" value="MFC0388902.1"/>
    <property type="molecule type" value="Genomic_DNA"/>
</dbReference>
<protein>
    <submittedName>
        <fullName evidence="1">Dipeptidase</fullName>
    </submittedName>
</protein>
<sequence>MTPIDMTPADMTSAGIAAATDAEAAGHAEIHAGTLTLDTHVDIPWPNTPDPRGETQRNVDFARMKAGGLKAVVFIAYTPQGPRTPEDHAEAGARAEAMLRAIRDTAHGAGRRIVTRVAELEAAHAAGATAVLLAVENGNAMGHDLSRLALWRGLGAIYLTLTHDGHNDLADAARPRHGRPEPAVLHGGLSALGRQAVEEMNRLGMLVDVSHASKASMMQAVECSRAPIVATHACCAALRAHPRNLDDAQLDALRDSGGLVQITAVPAFLRDPGPDGRFVASVEDIADHVDHAVRRIGLDHVGLSSDFDGGGGVRGWMHAGETGGLTEALHRRGYDRQAIGALWAGNFLRVWRRAEEVAAEGF</sequence>
<reference evidence="1 2" key="1">
    <citation type="submission" date="2024-09" db="EMBL/GenBank/DDBJ databases">
        <authorList>
            <person name="Sun Q."/>
            <person name="Mori K."/>
        </authorList>
    </citation>
    <scope>NUCLEOTIDE SEQUENCE [LARGE SCALE GENOMIC DNA]</scope>
    <source>
        <strain evidence="1 2">CCM 7468</strain>
    </source>
</reference>
<name>A0ABV6IZ59_9PROT</name>
<dbReference type="RefSeq" id="WP_377055766.1">
    <property type="nucleotide sequence ID" value="NZ_JBHLVZ010000085.1"/>
</dbReference>
<keyword evidence="2" id="KW-1185">Reference proteome</keyword>